<protein>
    <submittedName>
        <fullName evidence="1">Phosphoglucomutase</fullName>
        <ecNumber evidence="1">5.4.2.2</ecNumber>
    </submittedName>
</protein>
<evidence type="ECO:0000313" key="2">
    <source>
        <dbReference type="Proteomes" id="UP000250257"/>
    </source>
</evidence>
<sequence length="60" mass="6970">MIEVLTGFKFIAEKIKQFEETGSHTFEFGYEEVMATWSNPLHAIKMHSSCSCHFRSGTRR</sequence>
<dbReference type="EC" id="5.4.2.2" evidence="1"/>
<reference evidence="1 2" key="1">
    <citation type="submission" date="2018-06" db="EMBL/GenBank/DDBJ databases">
        <authorList>
            <consortium name="Pathogen Informatics"/>
            <person name="Doyle S."/>
        </authorList>
    </citation>
    <scope>NUCLEOTIDE SEQUENCE [LARGE SCALE GENOMIC DNA]</scope>
    <source>
        <strain evidence="1 2">NCTC13940</strain>
    </source>
</reference>
<accession>A0A2X3G1P6</accession>
<dbReference type="Gene3D" id="3.40.120.10">
    <property type="entry name" value="Alpha-D-Glucose-1,6-Bisphosphate, subunit A, domain 3"/>
    <property type="match status" value="1"/>
</dbReference>
<dbReference type="Proteomes" id="UP000250257">
    <property type="component" value="Unassembled WGS sequence"/>
</dbReference>
<organism evidence="1 2">
    <name type="scientific">Listeria fleischmannii subsp. fleischmannii</name>
    <dbReference type="NCBI Taxonomy" id="1671902"/>
    <lineage>
        <taxon>Bacteria</taxon>
        <taxon>Bacillati</taxon>
        <taxon>Bacillota</taxon>
        <taxon>Bacilli</taxon>
        <taxon>Bacillales</taxon>
        <taxon>Listeriaceae</taxon>
        <taxon>Listeria</taxon>
    </lineage>
</organism>
<proteinExistence type="predicted"/>
<name>A0A2X3G1P6_9LIST</name>
<gene>
    <name evidence="1" type="primary">pgcA_3</name>
    <name evidence="1" type="ORF">NCTC13940_00242</name>
</gene>
<dbReference type="EMBL" id="UAWT01000001">
    <property type="protein sequence ID" value="SQC62472.1"/>
    <property type="molecule type" value="Genomic_DNA"/>
</dbReference>
<dbReference type="AlphaFoldDB" id="A0A2X3G1P6"/>
<keyword evidence="1" id="KW-0413">Isomerase</keyword>
<evidence type="ECO:0000313" key="1">
    <source>
        <dbReference type="EMBL" id="SQC62472.1"/>
    </source>
</evidence>
<dbReference type="GO" id="GO:0004614">
    <property type="term" value="F:phosphoglucomutase activity"/>
    <property type="evidence" value="ECO:0007669"/>
    <property type="project" value="UniProtKB-EC"/>
</dbReference>